<reference evidence="2 3" key="1">
    <citation type="journal article" date="2024" name="BMC Biol.">
        <title>Comparative genomics of Ascetosporea gives new insight into the evolutionary basis for animal parasitism in Rhizaria.</title>
        <authorList>
            <person name="Hiltunen Thoren M."/>
            <person name="Onut-Brannstrom I."/>
            <person name="Alfjorden A."/>
            <person name="Peckova H."/>
            <person name="Swords F."/>
            <person name="Hooper C."/>
            <person name="Holzer A.S."/>
            <person name="Bass D."/>
            <person name="Burki F."/>
        </authorList>
    </citation>
    <scope>NUCLEOTIDE SEQUENCE [LARGE SCALE GENOMIC DNA]</scope>
    <source>
        <strain evidence="2">20-A016</strain>
    </source>
</reference>
<evidence type="ECO:0000313" key="2">
    <source>
        <dbReference type="EMBL" id="MES1919689.1"/>
    </source>
</evidence>
<accession>A0ABV2AJL4</accession>
<protein>
    <submittedName>
        <fullName evidence="2">Uncharacterized protein</fullName>
    </submittedName>
</protein>
<evidence type="ECO:0000256" key="1">
    <source>
        <dbReference type="SAM" id="Phobius"/>
    </source>
</evidence>
<keyword evidence="1" id="KW-0472">Membrane</keyword>
<gene>
    <name evidence="2" type="ORF">MHBO_001475</name>
</gene>
<keyword evidence="1" id="KW-0812">Transmembrane</keyword>
<keyword evidence="1" id="KW-1133">Transmembrane helix</keyword>
<feature type="transmembrane region" description="Helical" evidence="1">
    <location>
        <begin position="69"/>
        <end position="91"/>
    </location>
</feature>
<keyword evidence="3" id="KW-1185">Reference proteome</keyword>
<dbReference type="EMBL" id="JBDODL010000367">
    <property type="protein sequence ID" value="MES1919689.1"/>
    <property type="molecule type" value="Genomic_DNA"/>
</dbReference>
<proteinExistence type="predicted"/>
<dbReference type="Proteomes" id="UP001439008">
    <property type="component" value="Unassembled WGS sequence"/>
</dbReference>
<name>A0ABV2AJL4_9EUKA</name>
<sequence>MAKPKKDFCYFDQYHPQCILSPKNRENEETLKPSFDGDIVLKEDIVESENSFVASDQPLNIEKTQNPDLIYSICVISTALFFLLLFARILIKMAKKIKKKDFQMLIKMEDDQIVYGLKSQIDNLNKMKESQNRQNYLYVSKSAIFKSTK</sequence>
<evidence type="ECO:0000313" key="3">
    <source>
        <dbReference type="Proteomes" id="UP001439008"/>
    </source>
</evidence>
<organism evidence="2 3">
    <name type="scientific">Bonamia ostreae</name>
    <dbReference type="NCBI Taxonomy" id="126728"/>
    <lineage>
        <taxon>Eukaryota</taxon>
        <taxon>Sar</taxon>
        <taxon>Rhizaria</taxon>
        <taxon>Endomyxa</taxon>
        <taxon>Ascetosporea</taxon>
        <taxon>Haplosporida</taxon>
        <taxon>Bonamia</taxon>
    </lineage>
</organism>
<comment type="caution">
    <text evidence="2">The sequence shown here is derived from an EMBL/GenBank/DDBJ whole genome shotgun (WGS) entry which is preliminary data.</text>
</comment>